<evidence type="ECO:0000256" key="6">
    <source>
        <dbReference type="ARBA" id="ARBA00022741"/>
    </source>
</evidence>
<keyword evidence="10 11" id="KW-0784">Thiamine biosynthesis</keyword>
<evidence type="ECO:0000313" key="12">
    <source>
        <dbReference type="EMBL" id="SCC06092.1"/>
    </source>
</evidence>
<gene>
    <name evidence="11" type="primary">thiM</name>
    <name evidence="12" type="ORF">GA0061080_102036</name>
</gene>
<evidence type="ECO:0000256" key="5">
    <source>
        <dbReference type="ARBA" id="ARBA00022723"/>
    </source>
</evidence>
<comment type="function">
    <text evidence="11">Catalyzes the phosphorylation of the hydroxyl group of 4-methyl-5-beta-hydroxyethylthiazole (THZ).</text>
</comment>
<dbReference type="Gene3D" id="3.40.1190.20">
    <property type="match status" value="1"/>
</dbReference>
<comment type="cofactor">
    <cofactor evidence="2 11">
        <name>Mg(2+)</name>
        <dbReference type="ChEBI" id="CHEBI:18420"/>
    </cofactor>
</comment>
<dbReference type="UniPathway" id="UPA00060">
    <property type="reaction ID" value="UER00139"/>
</dbReference>
<sequence>MPIAQPFQTAQAITFINHIKQQCPLVHCITNDVVQNFTANVLLAIGASPAMIIAEQEVESFVIIADSLLINIGTIHNSTANSMLLAAKKAQQTQTPWVLDPVAVGPSLSYRTDIAHQLLSFNPTVIRGNASEILALNGQNASSKGPDSQDSTQSALNTAKALAQQYQTIVAMTGDVDYITDGNTTYSITGGDVALTKVTGTGCSLSAMVAAFIANSPDPLQATASACLMMKKAGELANKQQGLGTFAVSILDQLSTFNSTHE</sequence>
<keyword evidence="5 11" id="KW-0479">Metal-binding</keyword>
<keyword evidence="4 11" id="KW-0808">Transferase</keyword>
<dbReference type="GO" id="GO:0008972">
    <property type="term" value="F:phosphomethylpyrimidine kinase activity"/>
    <property type="evidence" value="ECO:0007669"/>
    <property type="project" value="TreeGrafter"/>
</dbReference>
<evidence type="ECO:0000256" key="10">
    <source>
        <dbReference type="ARBA" id="ARBA00022977"/>
    </source>
</evidence>
<keyword evidence="13" id="KW-1185">Reference proteome</keyword>
<dbReference type="PIRSF" id="PIRSF000513">
    <property type="entry name" value="Thz_kinase"/>
    <property type="match status" value="1"/>
</dbReference>
<proteinExistence type="inferred from homology"/>
<feature type="binding site" evidence="11">
    <location>
        <position position="51"/>
    </location>
    <ligand>
        <name>substrate</name>
    </ligand>
</feature>
<dbReference type="CDD" id="cd01170">
    <property type="entry name" value="THZ_kinase"/>
    <property type="match status" value="1"/>
</dbReference>
<dbReference type="AlphaFoldDB" id="A0A1C4BHB1"/>
<evidence type="ECO:0000313" key="13">
    <source>
        <dbReference type="Proteomes" id="UP000199698"/>
    </source>
</evidence>
<dbReference type="PRINTS" id="PR01099">
    <property type="entry name" value="HYETHTZKNASE"/>
</dbReference>
<keyword evidence="6 11" id="KW-0547">Nucleotide-binding</keyword>
<evidence type="ECO:0000256" key="11">
    <source>
        <dbReference type="HAMAP-Rule" id="MF_00228"/>
    </source>
</evidence>
<keyword evidence="9 11" id="KW-0460">Magnesium</keyword>
<dbReference type="PANTHER" id="PTHR20858">
    <property type="entry name" value="PHOSPHOMETHYLPYRIMIDINE KINASE"/>
    <property type="match status" value="1"/>
</dbReference>
<dbReference type="NCBIfam" id="TIGR00694">
    <property type="entry name" value="thiM"/>
    <property type="match status" value="1"/>
</dbReference>
<feature type="binding site" evidence="11">
    <location>
        <position position="200"/>
    </location>
    <ligand>
        <name>substrate</name>
    </ligand>
</feature>
<evidence type="ECO:0000256" key="7">
    <source>
        <dbReference type="ARBA" id="ARBA00022777"/>
    </source>
</evidence>
<dbReference type="HAMAP" id="MF_00228">
    <property type="entry name" value="Thz_kinase"/>
    <property type="match status" value="1"/>
</dbReference>
<keyword evidence="7 11" id="KW-0418">Kinase</keyword>
<dbReference type="RefSeq" id="WP_091123066.1">
    <property type="nucleotide sequence ID" value="NZ_FMBA01000020.1"/>
</dbReference>
<evidence type="ECO:0000256" key="8">
    <source>
        <dbReference type="ARBA" id="ARBA00022840"/>
    </source>
</evidence>
<dbReference type="Pfam" id="PF02110">
    <property type="entry name" value="HK"/>
    <property type="match status" value="1"/>
</dbReference>
<comment type="similarity">
    <text evidence="11">Belongs to the Thz kinase family.</text>
</comment>
<evidence type="ECO:0000256" key="9">
    <source>
        <dbReference type="ARBA" id="ARBA00022842"/>
    </source>
</evidence>
<dbReference type="Proteomes" id="UP000199698">
    <property type="component" value="Unassembled WGS sequence"/>
</dbReference>
<name>A0A1C4BHB1_9GAMM</name>
<dbReference type="InterPro" id="IPR000417">
    <property type="entry name" value="Hyethyz_kinase"/>
</dbReference>
<comment type="catalytic activity">
    <reaction evidence="1 11">
        <text>5-(2-hydroxyethyl)-4-methylthiazole + ATP = 4-methyl-5-(2-phosphooxyethyl)-thiazole + ADP + H(+)</text>
        <dbReference type="Rhea" id="RHEA:24212"/>
        <dbReference type="ChEBI" id="CHEBI:15378"/>
        <dbReference type="ChEBI" id="CHEBI:17957"/>
        <dbReference type="ChEBI" id="CHEBI:30616"/>
        <dbReference type="ChEBI" id="CHEBI:58296"/>
        <dbReference type="ChEBI" id="CHEBI:456216"/>
        <dbReference type="EC" id="2.7.1.50"/>
    </reaction>
</comment>
<dbReference type="GO" id="GO:0009228">
    <property type="term" value="P:thiamine biosynthetic process"/>
    <property type="evidence" value="ECO:0007669"/>
    <property type="project" value="UniProtKB-KW"/>
</dbReference>
<evidence type="ECO:0000256" key="3">
    <source>
        <dbReference type="ARBA" id="ARBA00004868"/>
    </source>
</evidence>
<dbReference type="OrthoDB" id="8909021at2"/>
<dbReference type="PANTHER" id="PTHR20858:SF17">
    <property type="entry name" value="HYDROXYMETHYLPYRIMIDINE_PHOSPHOMETHYLPYRIMIDINE KINASE THI20-RELATED"/>
    <property type="match status" value="1"/>
</dbReference>
<dbReference type="GO" id="GO:0005829">
    <property type="term" value="C:cytosol"/>
    <property type="evidence" value="ECO:0007669"/>
    <property type="project" value="TreeGrafter"/>
</dbReference>
<dbReference type="EC" id="2.7.1.50" evidence="11"/>
<protein>
    <recommendedName>
        <fullName evidence="11">Hydroxyethylthiazole kinase</fullName>
        <ecNumber evidence="11">2.7.1.50</ecNumber>
    </recommendedName>
    <alternativeName>
        <fullName evidence="11">4-methyl-5-beta-hydroxyethylthiazole kinase</fullName>
        <shortName evidence="11">TH kinase</shortName>
        <shortName evidence="11">Thz kinase</shortName>
    </alternativeName>
</protein>
<dbReference type="InterPro" id="IPR029056">
    <property type="entry name" value="Ribokinase-like"/>
</dbReference>
<dbReference type="GO" id="GO:0005524">
    <property type="term" value="F:ATP binding"/>
    <property type="evidence" value="ECO:0007669"/>
    <property type="project" value="UniProtKB-UniRule"/>
</dbReference>
<dbReference type="SUPFAM" id="SSF53613">
    <property type="entry name" value="Ribokinase-like"/>
    <property type="match status" value="1"/>
</dbReference>
<evidence type="ECO:0000256" key="2">
    <source>
        <dbReference type="ARBA" id="ARBA00001946"/>
    </source>
</evidence>
<dbReference type="STRING" id="1798183.GA0061080_102036"/>
<feature type="binding site" evidence="11">
    <location>
        <position position="127"/>
    </location>
    <ligand>
        <name>ATP</name>
        <dbReference type="ChEBI" id="CHEBI:30616"/>
    </ligand>
</feature>
<dbReference type="GO" id="GO:0004417">
    <property type="term" value="F:hydroxyethylthiazole kinase activity"/>
    <property type="evidence" value="ECO:0007669"/>
    <property type="project" value="UniProtKB-UniRule"/>
</dbReference>
<comment type="pathway">
    <text evidence="3 11">Cofactor biosynthesis; thiamine diphosphate biosynthesis; 4-methyl-5-(2-phosphoethyl)-thiazole from 5-(2-hydroxyethyl)-4-methylthiazole: step 1/1.</text>
</comment>
<accession>A0A1C4BHB1</accession>
<evidence type="ECO:0000256" key="4">
    <source>
        <dbReference type="ARBA" id="ARBA00022679"/>
    </source>
</evidence>
<dbReference type="GO" id="GO:0008902">
    <property type="term" value="F:hydroxymethylpyrimidine kinase activity"/>
    <property type="evidence" value="ECO:0007669"/>
    <property type="project" value="TreeGrafter"/>
</dbReference>
<reference evidence="13" key="1">
    <citation type="submission" date="2016-08" db="EMBL/GenBank/DDBJ databases">
        <authorList>
            <person name="Varghese N."/>
            <person name="Submissions Spin"/>
        </authorList>
    </citation>
    <scope>NUCLEOTIDE SEQUENCE [LARGE SCALE GENOMIC DNA]</scope>
    <source>
        <strain evidence="13">R-53144</strain>
    </source>
</reference>
<evidence type="ECO:0000256" key="1">
    <source>
        <dbReference type="ARBA" id="ARBA00001771"/>
    </source>
</evidence>
<dbReference type="NCBIfam" id="NF006830">
    <property type="entry name" value="PRK09355.1"/>
    <property type="match status" value="1"/>
</dbReference>
<feature type="binding site" evidence="11">
    <location>
        <position position="173"/>
    </location>
    <ligand>
        <name>ATP</name>
        <dbReference type="ChEBI" id="CHEBI:30616"/>
    </ligand>
</feature>
<organism evidence="12 13">
    <name type="scientific">Gilliamella intestini</name>
    <dbReference type="NCBI Taxonomy" id="1798183"/>
    <lineage>
        <taxon>Bacteria</taxon>
        <taxon>Pseudomonadati</taxon>
        <taxon>Pseudomonadota</taxon>
        <taxon>Gammaproteobacteria</taxon>
        <taxon>Orbales</taxon>
        <taxon>Orbaceae</taxon>
        <taxon>Gilliamella</taxon>
    </lineage>
</organism>
<dbReference type="EMBL" id="FMBA01000020">
    <property type="protein sequence ID" value="SCC06092.1"/>
    <property type="molecule type" value="Genomic_DNA"/>
</dbReference>
<dbReference type="GO" id="GO:0009229">
    <property type="term" value="P:thiamine diphosphate biosynthetic process"/>
    <property type="evidence" value="ECO:0007669"/>
    <property type="project" value="UniProtKB-UniRule"/>
</dbReference>
<dbReference type="GO" id="GO:0000287">
    <property type="term" value="F:magnesium ion binding"/>
    <property type="evidence" value="ECO:0007669"/>
    <property type="project" value="UniProtKB-UniRule"/>
</dbReference>
<keyword evidence="8 11" id="KW-0067">ATP-binding</keyword>